<proteinExistence type="predicted"/>
<dbReference type="KEGG" id="sphi:TS85_20745"/>
<gene>
    <name evidence="1" type="ORF">TS85_20745</name>
</gene>
<protein>
    <submittedName>
        <fullName evidence="1">Uncharacterized protein</fullName>
    </submittedName>
</protein>
<accession>A0A7U4JBD9</accession>
<organism evidence="1 2">
    <name type="scientific">Sphingomonas hengshuiensis</name>
    <dbReference type="NCBI Taxonomy" id="1609977"/>
    <lineage>
        <taxon>Bacteria</taxon>
        <taxon>Pseudomonadati</taxon>
        <taxon>Pseudomonadota</taxon>
        <taxon>Alphaproteobacteria</taxon>
        <taxon>Sphingomonadales</taxon>
        <taxon>Sphingomonadaceae</taxon>
        <taxon>Sphingomonas</taxon>
    </lineage>
</organism>
<evidence type="ECO:0000313" key="1">
    <source>
        <dbReference type="EMBL" id="AJP73703.1"/>
    </source>
</evidence>
<evidence type="ECO:0000313" key="2">
    <source>
        <dbReference type="Proteomes" id="UP000032300"/>
    </source>
</evidence>
<dbReference type="AlphaFoldDB" id="A0A7U4JBD9"/>
<sequence length="113" mass="12955">MAEEVQIGCYLRPHEGDMLDRYARELELSRPKLCALLILRSVRLDQLGSLNRDYARPEPKKKAIRITARVGKELKNRFTAAAARLGLGSDEAAAMVFRAELEERWLEKMIISR</sequence>
<name>A0A7U4JBD9_9SPHN</name>
<reference evidence="1 2" key="1">
    <citation type="journal article" date="2015" name="Int. J. Syst. Evol. Microbiol.">
        <title>Sphingomonas hengshuiensis sp. nov., isolated from lake wetland.</title>
        <authorList>
            <person name="Wei S."/>
            <person name="Wang T."/>
            <person name="Liu H."/>
            <person name="Zhang C."/>
            <person name="Guo J."/>
            <person name="Wang Q."/>
            <person name="Liang K."/>
            <person name="Zhang Z."/>
        </authorList>
    </citation>
    <scope>NUCLEOTIDE SEQUENCE [LARGE SCALE GENOMIC DNA]</scope>
    <source>
        <strain evidence="1 2">WHSC-8</strain>
    </source>
</reference>
<dbReference type="EMBL" id="CP010836">
    <property type="protein sequence ID" value="AJP73703.1"/>
    <property type="molecule type" value="Genomic_DNA"/>
</dbReference>
<reference evidence="1 2" key="2">
    <citation type="submission" date="2015-02" db="EMBL/GenBank/DDBJ databases">
        <title>The complete genome of Sphingomonas hengshuiensis sp. WHSC-8 isolated from soil of Hengshui Lake.</title>
        <authorList>
            <person name="Wei S."/>
            <person name="Guo J."/>
            <person name="Su C."/>
            <person name="Wu R."/>
            <person name="Zhang Z."/>
            <person name="Liang K."/>
            <person name="Li H."/>
            <person name="Wang T."/>
            <person name="Liu H."/>
            <person name="Zhang C."/>
            <person name="Li Z."/>
            <person name="Wang Q."/>
            <person name="Meng J."/>
        </authorList>
    </citation>
    <scope>NUCLEOTIDE SEQUENCE [LARGE SCALE GENOMIC DNA]</scope>
    <source>
        <strain evidence="1 2">WHSC-8</strain>
    </source>
</reference>
<keyword evidence="2" id="KW-1185">Reference proteome</keyword>
<dbReference type="Proteomes" id="UP000032300">
    <property type="component" value="Chromosome"/>
</dbReference>